<dbReference type="HOGENOM" id="CLU_1992970_0_0_1"/>
<keyword evidence="3" id="KW-1185">Reference proteome</keyword>
<evidence type="ECO:0000313" key="2">
    <source>
        <dbReference type="EMBL" id="KIJ95884.1"/>
    </source>
</evidence>
<reference evidence="3" key="2">
    <citation type="submission" date="2015-01" db="EMBL/GenBank/DDBJ databases">
        <title>Evolutionary Origins and Diversification of the Mycorrhizal Mutualists.</title>
        <authorList>
            <consortium name="DOE Joint Genome Institute"/>
            <consortium name="Mycorrhizal Genomics Consortium"/>
            <person name="Kohler A."/>
            <person name="Kuo A."/>
            <person name="Nagy L.G."/>
            <person name="Floudas D."/>
            <person name="Copeland A."/>
            <person name="Barry K.W."/>
            <person name="Cichocki N."/>
            <person name="Veneault-Fourrey C."/>
            <person name="LaButti K."/>
            <person name="Lindquist E.A."/>
            <person name="Lipzen A."/>
            <person name="Lundell T."/>
            <person name="Morin E."/>
            <person name="Murat C."/>
            <person name="Riley R."/>
            <person name="Ohm R."/>
            <person name="Sun H."/>
            <person name="Tunlid A."/>
            <person name="Henrissat B."/>
            <person name="Grigoriev I.V."/>
            <person name="Hibbett D.S."/>
            <person name="Martin F."/>
        </authorList>
    </citation>
    <scope>NUCLEOTIDE SEQUENCE [LARGE SCALE GENOMIC DNA]</scope>
    <source>
        <strain evidence="3">LaAM-08-1</strain>
    </source>
</reference>
<accession>A0A0C9WK61</accession>
<gene>
    <name evidence="2" type="ORF">K443DRAFT_313777</name>
</gene>
<organism evidence="2 3">
    <name type="scientific">Laccaria amethystina LaAM-08-1</name>
    <dbReference type="NCBI Taxonomy" id="1095629"/>
    <lineage>
        <taxon>Eukaryota</taxon>
        <taxon>Fungi</taxon>
        <taxon>Dikarya</taxon>
        <taxon>Basidiomycota</taxon>
        <taxon>Agaricomycotina</taxon>
        <taxon>Agaricomycetes</taxon>
        <taxon>Agaricomycetidae</taxon>
        <taxon>Agaricales</taxon>
        <taxon>Agaricineae</taxon>
        <taxon>Hydnangiaceae</taxon>
        <taxon>Laccaria</taxon>
    </lineage>
</organism>
<dbReference type="AlphaFoldDB" id="A0A0C9WK61"/>
<reference evidence="2 3" key="1">
    <citation type="submission" date="2014-04" db="EMBL/GenBank/DDBJ databases">
        <authorList>
            <consortium name="DOE Joint Genome Institute"/>
            <person name="Kuo A."/>
            <person name="Kohler A."/>
            <person name="Nagy L.G."/>
            <person name="Floudas D."/>
            <person name="Copeland A."/>
            <person name="Barry K.W."/>
            <person name="Cichocki N."/>
            <person name="Veneault-Fourrey C."/>
            <person name="LaButti K."/>
            <person name="Lindquist E.A."/>
            <person name="Lipzen A."/>
            <person name="Lundell T."/>
            <person name="Morin E."/>
            <person name="Murat C."/>
            <person name="Sun H."/>
            <person name="Tunlid A."/>
            <person name="Henrissat B."/>
            <person name="Grigoriev I.V."/>
            <person name="Hibbett D.S."/>
            <person name="Martin F."/>
            <person name="Nordberg H.P."/>
            <person name="Cantor M.N."/>
            <person name="Hua S.X."/>
        </authorList>
    </citation>
    <scope>NUCLEOTIDE SEQUENCE [LARGE SCALE GENOMIC DNA]</scope>
    <source>
        <strain evidence="2 3">LaAM-08-1</strain>
    </source>
</reference>
<feature type="region of interest" description="Disordered" evidence="1">
    <location>
        <begin position="104"/>
        <end position="125"/>
    </location>
</feature>
<evidence type="ECO:0000256" key="1">
    <source>
        <dbReference type="SAM" id="MobiDB-lite"/>
    </source>
</evidence>
<name>A0A0C9WK61_9AGAR</name>
<dbReference type="EMBL" id="KN838740">
    <property type="protein sequence ID" value="KIJ95884.1"/>
    <property type="molecule type" value="Genomic_DNA"/>
</dbReference>
<dbReference type="Proteomes" id="UP000054477">
    <property type="component" value="Unassembled WGS sequence"/>
</dbReference>
<evidence type="ECO:0000313" key="3">
    <source>
        <dbReference type="Proteomes" id="UP000054477"/>
    </source>
</evidence>
<protein>
    <submittedName>
        <fullName evidence="2">Uncharacterized protein</fullName>
    </submittedName>
</protein>
<sequence>MNNVYFRVYDQGGEVVSKTSFDPTDSVLSCIDPLSIPPPRTVASLKTSLNQAERIFGLEFQLFLDDNGETLLNDGDTINLLSDNYPGISEADLMAVPYNQQQKIKEQKQKITKQPREFSKTIRAN</sequence>
<proteinExistence type="predicted"/>